<protein>
    <submittedName>
        <fullName evidence="2">Uncharacterized protein</fullName>
    </submittedName>
</protein>
<dbReference type="EMBL" id="JAADJG010000176">
    <property type="protein sequence ID" value="KAF4452733.1"/>
    <property type="molecule type" value="Genomic_DNA"/>
</dbReference>
<name>A0A8H4P0N7_9HYPO</name>
<evidence type="ECO:0000256" key="1">
    <source>
        <dbReference type="SAM" id="MobiDB-lite"/>
    </source>
</evidence>
<gene>
    <name evidence="2" type="ORF">F53441_4444</name>
</gene>
<feature type="compositionally biased region" description="Acidic residues" evidence="1">
    <location>
        <begin position="306"/>
        <end position="326"/>
    </location>
</feature>
<dbReference type="Proteomes" id="UP000605986">
    <property type="component" value="Unassembled WGS sequence"/>
</dbReference>
<sequence>MDLLGLPLKLVTVRFEDADNKSNFHESEPPPGSFCLTVPHAMRRNTHLWEEIGNTDDLDNSALKKRIGPICEEVAYYQKHDKDKMYGLPKTIVIKYGETALRVIHRVWDLNLVYSSRVEIPGNDAGDFGPGTWLAAYAEDYKIANHDQVKKGVYITDVLSREHQDRVERAKKQREIFSWIMEDLSQAPQDILPSYRNTAIKTLGHCADTVDAFYDIFDEKGDADDEDKPIRKIIPTSEFDIRSNQAYQLWHIAARAAMTWEPCRVTTFQGIVRMYCKDIVRRRKREKRLQDAKLRNQSDGALGMDSESESDDEGYDESDKELDDFELDKSDESRNEDEDDSDGNYSIT</sequence>
<comment type="caution">
    <text evidence="2">The sequence shown here is derived from an EMBL/GenBank/DDBJ whole genome shotgun (WGS) entry which is preliminary data.</text>
</comment>
<reference evidence="2" key="1">
    <citation type="submission" date="2020-01" db="EMBL/GenBank/DDBJ databases">
        <title>Identification and distribution of gene clusters putatively required for synthesis of sphingolipid metabolism inhibitors in phylogenetically diverse species of the filamentous fungus Fusarium.</title>
        <authorList>
            <person name="Kim H.-S."/>
            <person name="Busman M."/>
            <person name="Brown D.W."/>
            <person name="Divon H."/>
            <person name="Uhlig S."/>
            <person name="Proctor R.H."/>
        </authorList>
    </citation>
    <scope>NUCLEOTIDE SEQUENCE</scope>
    <source>
        <strain evidence="2">NRRL 53441</strain>
    </source>
</reference>
<evidence type="ECO:0000313" key="3">
    <source>
        <dbReference type="Proteomes" id="UP000605986"/>
    </source>
</evidence>
<keyword evidence="3" id="KW-1185">Reference proteome</keyword>
<feature type="region of interest" description="Disordered" evidence="1">
    <location>
        <begin position="288"/>
        <end position="348"/>
    </location>
</feature>
<proteinExistence type="predicted"/>
<accession>A0A8H4P0N7</accession>
<dbReference type="AlphaFoldDB" id="A0A8H4P0N7"/>
<dbReference type="OrthoDB" id="417208at2759"/>
<evidence type="ECO:0000313" key="2">
    <source>
        <dbReference type="EMBL" id="KAF4452733.1"/>
    </source>
</evidence>
<organism evidence="2 3">
    <name type="scientific">Fusarium austroafricanum</name>
    <dbReference type="NCBI Taxonomy" id="2364996"/>
    <lineage>
        <taxon>Eukaryota</taxon>
        <taxon>Fungi</taxon>
        <taxon>Dikarya</taxon>
        <taxon>Ascomycota</taxon>
        <taxon>Pezizomycotina</taxon>
        <taxon>Sordariomycetes</taxon>
        <taxon>Hypocreomycetidae</taxon>
        <taxon>Hypocreales</taxon>
        <taxon>Nectriaceae</taxon>
        <taxon>Fusarium</taxon>
        <taxon>Fusarium concolor species complex</taxon>
    </lineage>
</organism>